<dbReference type="Gene3D" id="3.30.1490.300">
    <property type="match status" value="1"/>
</dbReference>
<proteinExistence type="predicted"/>
<evidence type="ECO:0000313" key="1">
    <source>
        <dbReference type="EMBL" id="ALB24205.1"/>
    </source>
</evidence>
<dbReference type="Gene3D" id="3.30.420.40">
    <property type="match status" value="2"/>
</dbReference>
<dbReference type="EMBL" id="CP012508">
    <property type="protein sequence ID" value="ALB24205.1"/>
    <property type="molecule type" value="Genomic_DNA"/>
</dbReference>
<evidence type="ECO:0000313" key="2">
    <source>
        <dbReference type="Proteomes" id="UP000029558"/>
    </source>
</evidence>
<accession>A0A1L6TFC9</accession>
<organism evidence="1 2">
    <name type="scientific">Piscirickettsia salmonis</name>
    <dbReference type="NCBI Taxonomy" id="1238"/>
    <lineage>
        <taxon>Bacteria</taxon>
        <taxon>Pseudomonadati</taxon>
        <taxon>Pseudomonadota</taxon>
        <taxon>Gammaproteobacteria</taxon>
        <taxon>Thiotrichales</taxon>
        <taxon>Piscirickettsiaceae</taxon>
        <taxon>Piscirickettsia</taxon>
    </lineage>
</organism>
<reference evidence="1 2" key="1">
    <citation type="journal article" date="2014" name="Genome Announc.">
        <title>Comparative Genome Analysis of Two Isolates of the Fish Pathogen Piscirickettsia salmonis from Different Hosts Reveals Major Differences in Virulence-Associated Secretion Systems.</title>
        <authorList>
            <person name="Bohle H."/>
            <person name="Henriquez P."/>
            <person name="Grothusen H."/>
            <person name="Navas E."/>
            <person name="Sandoval A."/>
            <person name="Bustamante F."/>
            <person name="Bustos P."/>
            <person name="Mancilla M."/>
        </authorList>
    </citation>
    <scope>NUCLEOTIDE SEQUENCE [LARGE SCALE GENOMIC DNA]</scope>
    <source>
        <strain evidence="2">B1-32597</strain>
    </source>
</reference>
<dbReference type="AlphaFoldDB" id="A0A1L6TFC9"/>
<dbReference type="Proteomes" id="UP000029558">
    <property type="component" value="Chromosome"/>
</dbReference>
<dbReference type="RefSeq" id="WP_017377567.1">
    <property type="nucleotide sequence ID" value="NZ_CP012508.1"/>
</dbReference>
<name>A0A1L6TFC9_PISSA</name>
<gene>
    <name evidence="1" type="ORF">KU39_3032</name>
</gene>
<protein>
    <submittedName>
        <fullName evidence="1">Oxidoreductase alpha subunit</fullName>
    </submittedName>
</protein>
<sequence>MLFLAGIRKKYRQVGINWDDQCFYLAESQLGRNAKLELINCLTLPYSSPLEVDRLAILKKSLHYLKGKKIILAVKYQDVVERRSKISRLTDFKMHEGQALSYIAKSCNLPMDSFYTDTSLCYTNENSYFDLVAVSKAQLYSRIALFSKLGLSVFAVNIDVYALFDLCKKLLVKQAIDSGLVIYMGEESCSFYLLDDHRICFEPVHRSMTSKDRREENSASVVDFIYEVIESIFMSIECNKIENIFLFGIKNKLIINRVNVYNMSGMIEEKFSLVQPYELISLSLALSYKKL</sequence>